<comment type="subunit">
    <text evidence="3 13">Tetramer of two alpha and two beta subunits.</text>
</comment>
<keyword evidence="11 13" id="KW-0030">Aminoacyl-tRNA synthetase</keyword>
<dbReference type="Pfam" id="PF02912">
    <property type="entry name" value="Phe_tRNA-synt_N"/>
    <property type="match status" value="1"/>
</dbReference>
<dbReference type="EC" id="6.1.1.20" evidence="13"/>
<keyword evidence="17" id="KW-1185">Reference proteome</keyword>
<evidence type="ECO:0000256" key="3">
    <source>
        <dbReference type="ARBA" id="ARBA00011209"/>
    </source>
</evidence>
<keyword evidence="5 13" id="KW-0436">Ligase</keyword>
<dbReference type="RefSeq" id="WP_275417984.1">
    <property type="nucleotide sequence ID" value="NZ_CP106878.1"/>
</dbReference>
<evidence type="ECO:0000256" key="4">
    <source>
        <dbReference type="ARBA" id="ARBA00022490"/>
    </source>
</evidence>
<comment type="catalytic activity">
    <reaction evidence="12 13">
        <text>tRNA(Phe) + L-phenylalanine + ATP = L-phenylalanyl-tRNA(Phe) + AMP + diphosphate + H(+)</text>
        <dbReference type="Rhea" id="RHEA:19413"/>
        <dbReference type="Rhea" id="RHEA-COMP:9668"/>
        <dbReference type="Rhea" id="RHEA-COMP:9699"/>
        <dbReference type="ChEBI" id="CHEBI:15378"/>
        <dbReference type="ChEBI" id="CHEBI:30616"/>
        <dbReference type="ChEBI" id="CHEBI:33019"/>
        <dbReference type="ChEBI" id="CHEBI:58095"/>
        <dbReference type="ChEBI" id="CHEBI:78442"/>
        <dbReference type="ChEBI" id="CHEBI:78531"/>
        <dbReference type="ChEBI" id="CHEBI:456215"/>
        <dbReference type="EC" id="6.1.1.20"/>
    </reaction>
</comment>
<dbReference type="NCBIfam" id="TIGR00468">
    <property type="entry name" value="pheS"/>
    <property type="match status" value="1"/>
</dbReference>
<evidence type="ECO:0000313" key="17">
    <source>
        <dbReference type="Proteomes" id="UP001164718"/>
    </source>
</evidence>
<dbReference type="Pfam" id="PF01409">
    <property type="entry name" value="tRNA-synt_2d"/>
    <property type="match status" value="1"/>
</dbReference>
<keyword evidence="14" id="KW-0175">Coiled coil</keyword>
<evidence type="ECO:0000256" key="6">
    <source>
        <dbReference type="ARBA" id="ARBA00022723"/>
    </source>
</evidence>
<keyword evidence="4 13" id="KW-0963">Cytoplasm</keyword>
<dbReference type="KEGG" id="faf:OE104_02325"/>
<dbReference type="Gene3D" id="3.30.930.10">
    <property type="entry name" value="Bira Bifunctional Protein, Domain 2"/>
    <property type="match status" value="1"/>
</dbReference>
<dbReference type="InterPro" id="IPR010978">
    <property type="entry name" value="tRNA-bd_arm"/>
</dbReference>
<keyword evidence="7 13" id="KW-0547">Nucleotide-binding</keyword>
<reference evidence="16" key="1">
    <citation type="submission" date="2022-09" db="EMBL/GenBank/DDBJ databases">
        <title>Complete Genomes of Fervidibacillus albus and Fervidibacillus halotolerans isolated from tidal flat sediments.</title>
        <authorList>
            <person name="Kwon K.K."/>
            <person name="Yang S.-H."/>
            <person name="Park M.J."/>
            <person name="Oh H.-M."/>
        </authorList>
    </citation>
    <scope>NUCLEOTIDE SEQUENCE</scope>
    <source>
        <strain evidence="16">MEBiC13591</strain>
    </source>
</reference>
<name>A0A9E8RWD9_9BACI</name>
<feature type="coiled-coil region" evidence="14">
    <location>
        <begin position="2"/>
        <end position="29"/>
    </location>
</feature>
<comment type="subcellular location">
    <subcellularLocation>
        <location evidence="1 13">Cytoplasm</location>
    </subcellularLocation>
</comment>
<accession>A0A9E8RWD9</accession>
<dbReference type="HAMAP" id="MF_00281">
    <property type="entry name" value="Phe_tRNA_synth_alpha1"/>
    <property type="match status" value="1"/>
</dbReference>
<dbReference type="PROSITE" id="PS50862">
    <property type="entry name" value="AA_TRNA_LIGASE_II"/>
    <property type="match status" value="1"/>
</dbReference>
<evidence type="ECO:0000256" key="13">
    <source>
        <dbReference type="HAMAP-Rule" id="MF_00281"/>
    </source>
</evidence>
<dbReference type="CDD" id="cd00496">
    <property type="entry name" value="PheRS_alpha_core"/>
    <property type="match status" value="1"/>
</dbReference>
<organism evidence="16 17">
    <name type="scientific">Fervidibacillus albus</name>
    <dbReference type="NCBI Taxonomy" id="2980026"/>
    <lineage>
        <taxon>Bacteria</taxon>
        <taxon>Bacillati</taxon>
        <taxon>Bacillota</taxon>
        <taxon>Bacilli</taxon>
        <taxon>Bacillales</taxon>
        <taxon>Bacillaceae</taxon>
        <taxon>Fervidibacillus</taxon>
    </lineage>
</organism>
<evidence type="ECO:0000256" key="2">
    <source>
        <dbReference type="ARBA" id="ARBA00010207"/>
    </source>
</evidence>
<dbReference type="InterPro" id="IPR022911">
    <property type="entry name" value="Phe_tRNA_ligase_alpha1_bac"/>
</dbReference>
<evidence type="ECO:0000256" key="7">
    <source>
        <dbReference type="ARBA" id="ARBA00022741"/>
    </source>
</evidence>
<evidence type="ECO:0000256" key="12">
    <source>
        <dbReference type="ARBA" id="ARBA00049255"/>
    </source>
</evidence>
<evidence type="ECO:0000256" key="11">
    <source>
        <dbReference type="ARBA" id="ARBA00023146"/>
    </source>
</evidence>
<dbReference type="GO" id="GO:0005737">
    <property type="term" value="C:cytoplasm"/>
    <property type="evidence" value="ECO:0007669"/>
    <property type="project" value="UniProtKB-SubCell"/>
</dbReference>
<proteinExistence type="inferred from homology"/>
<dbReference type="InterPro" id="IPR002319">
    <property type="entry name" value="Phenylalanyl-tRNA_Synthase"/>
</dbReference>
<dbReference type="InterPro" id="IPR006195">
    <property type="entry name" value="aa-tRNA-synth_II"/>
</dbReference>
<dbReference type="SUPFAM" id="SSF55681">
    <property type="entry name" value="Class II aaRS and biotin synthetases"/>
    <property type="match status" value="1"/>
</dbReference>
<dbReference type="GO" id="GO:0000287">
    <property type="term" value="F:magnesium ion binding"/>
    <property type="evidence" value="ECO:0007669"/>
    <property type="project" value="UniProtKB-UniRule"/>
</dbReference>
<evidence type="ECO:0000256" key="9">
    <source>
        <dbReference type="ARBA" id="ARBA00022842"/>
    </source>
</evidence>
<evidence type="ECO:0000256" key="10">
    <source>
        <dbReference type="ARBA" id="ARBA00022917"/>
    </source>
</evidence>
<evidence type="ECO:0000256" key="1">
    <source>
        <dbReference type="ARBA" id="ARBA00004496"/>
    </source>
</evidence>
<evidence type="ECO:0000256" key="14">
    <source>
        <dbReference type="SAM" id="Coils"/>
    </source>
</evidence>
<protein>
    <recommendedName>
        <fullName evidence="13">Phenylalanine--tRNA ligase alpha subunit</fullName>
        <ecNumber evidence="13">6.1.1.20</ecNumber>
    </recommendedName>
    <alternativeName>
        <fullName evidence="13">Phenylalanyl-tRNA synthetase alpha subunit</fullName>
        <shortName evidence="13">PheRS</shortName>
    </alternativeName>
</protein>
<feature type="domain" description="Aminoacyl-transfer RNA synthetases class-II family profile" evidence="15">
    <location>
        <begin position="111"/>
        <end position="320"/>
    </location>
</feature>
<comment type="similarity">
    <text evidence="2 13">Belongs to the class-II aminoacyl-tRNA synthetase family. Phe-tRNA synthetase alpha subunit type 1 subfamily.</text>
</comment>
<dbReference type="GO" id="GO:0005524">
    <property type="term" value="F:ATP binding"/>
    <property type="evidence" value="ECO:0007669"/>
    <property type="project" value="UniProtKB-UniRule"/>
</dbReference>
<evidence type="ECO:0000259" key="15">
    <source>
        <dbReference type="PROSITE" id="PS50862"/>
    </source>
</evidence>
<dbReference type="GO" id="GO:0140096">
    <property type="term" value="F:catalytic activity, acting on a protein"/>
    <property type="evidence" value="ECO:0007669"/>
    <property type="project" value="UniProtKB-ARBA"/>
</dbReference>
<keyword evidence="8 13" id="KW-0067">ATP-binding</keyword>
<dbReference type="Proteomes" id="UP001164718">
    <property type="component" value="Chromosome"/>
</dbReference>
<dbReference type="InterPro" id="IPR004188">
    <property type="entry name" value="Phe-tRNA_ligase_II_N"/>
</dbReference>
<dbReference type="GO" id="GO:0006432">
    <property type="term" value="P:phenylalanyl-tRNA aminoacylation"/>
    <property type="evidence" value="ECO:0007669"/>
    <property type="project" value="UniProtKB-UniRule"/>
</dbReference>
<dbReference type="PANTHER" id="PTHR11538">
    <property type="entry name" value="PHENYLALANYL-TRNA SYNTHETASE"/>
    <property type="match status" value="1"/>
</dbReference>
<keyword evidence="10 13" id="KW-0648">Protein biosynthesis</keyword>
<comment type="cofactor">
    <cofactor evidence="13">
        <name>Mg(2+)</name>
        <dbReference type="ChEBI" id="CHEBI:18420"/>
    </cofactor>
    <text evidence="13">Binds 2 magnesium ions per tetramer.</text>
</comment>
<dbReference type="AlphaFoldDB" id="A0A9E8RWD9"/>
<dbReference type="GO" id="GO:0000049">
    <property type="term" value="F:tRNA binding"/>
    <property type="evidence" value="ECO:0007669"/>
    <property type="project" value="InterPro"/>
</dbReference>
<dbReference type="SUPFAM" id="SSF46589">
    <property type="entry name" value="tRNA-binding arm"/>
    <property type="match status" value="1"/>
</dbReference>
<dbReference type="FunFam" id="3.30.930.10:FF:000003">
    <property type="entry name" value="Phenylalanine--tRNA ligase alpha subunit"/>
    <property type="match status" value="1"/>
</dbReference>
<gene>
    <name evidence="13 16" type="primary">pheS</name>
    <name evidence="16" type="ORF">OE104_02325</name>
</gene>
<dbReference type="GO" id="GO:0016740">
    <property type="term" value="F:transferase activity"/>
    <property type="evidence" value="ECO:0007669"/>
    <property type="project" value="UniProtKB-ARBA"/>
</dbReference>
<keyword evidence="9 13" id="KW-0460">Magnesium</keyword>
<keyword evidence="6 13" id="KW-0479">Metal-binding</keyword>
<sequence length="345" mass="39328">MKDRLEQLRKEALAKIEQAKDMKEVQQVRISYLGKKGPITDILRGMKKLTSEERPIIGALANEVRETISKTIEKKWAELEQAAIQRKLAEESIDVTLPGRPIVVGNRHPLTRVIEEVEDLFIGLGYTVAEGPEVETDYYNFEALNIPKDHPARDMQDSFYITNDLLMRTQTSPVQARTMEKAKGKGPIKIICPGKTFRRDNDDATHSHQFMQIEGLVVDKNIRMSDLHGTLEFFAKTIFGHDREIRLRPSFFPFTEPSLEMDISCKICGGKGCNVCKGTGWIEILGAGMVHPNVLRMNGFDPEQYSGFAFGVGVERIAMLKYGIDDIRHFYTNDVRFLQQFFLRD</sequence>
<feature type="binding site" evidence="13">
    <location>
        <position position="256"/>
    </location>
    <ligand>
        <name>Mg(2+)</name>
        <dbReference type="ChEBI" id="CHEBI:18420"/>
        <note>shared with beta subunit</note>
    </ligand>
</feature>
<dbReference type="InterPro" id="IPR004529">
    <property type="entry name" value="Phe-tRNA-synth_IIc_asu"/>
</dbReference>
<dbReference type="GO" id="GO:0004826">
    <property type="term" value="F:phenylalanine-tRNA ligase activity"/>
    <property type="evidence" value="ECO:0007669"/>
    <property type="project" value="UniProtKB-UniRule"/>
</dbReference>
<evidence type="ECO:0000256" key="8">
    <source>
        <dbReference type="ARBA" id="ARBA00022840"/>
    </source>
</evidence>
<dbReference type="InterPro" id="IPR045864">
    <property type="entry name" value="aa-tRNA-synth_II/BPL/LPL"/>
</dbReference>
<dbReference type="PANTHER" id="PTHR11538:SF41">
    <property type="entry name" value="PHENYLALANINE--TRNA LIGASE, MITOCHONDRIAL"/>
    <property type="match status" value="1"/>
</dbReference>
<evidence type="ECO:0000256" key="5">
    <source>
        <dbReference type="ARBA" id="ARBA00022598"/>
    </source>
</evidence>
<evidence type="ECO:0000313" key="16">
    <source>
        <dbReference type="EMBL" id="WAA10199.1"/>
    </source>
</evidence>
<dbReference type="EMBL" id="CP106878">
    <property type="protein sequence ID" value="WAA10199.1"/>
    <property type="molecule type" value="Genomic_DNA"/>
</dbReference>